<organism evidence="1 2">
    <name type="scientific">Mediterraneibacter gnavus CAG:126</name>
    <dbReference type="NCBI Taxonomy" id="1263106"/>
    <lineage>
        <taxon>Bacteria</taxon>
        <taxon>Bacillati</taxon>
        <taxon>Bacillota</taxon>
        <taxon>Clostridia</taxon>
        <taxon>Lachnospirales</taxon>
        <taxon>Lachnospiraceae</taxon>
        <taxon>Mediterraneibacter</taxon>
    </lineage>
</organism>
<sequence length="320" mass="37378">MERLTTRDLAARTHLAPQTILNYVKEGIVSPIDVLPDGRCYFDVSVADELITRNLLKKYPNHTAVVVLYNDEDSMKKFETTYDSYLKTEGKVRIDNLTDTVAEVRERIEKNAMHDRLFCIHLYEKILRKCSSEMQKASAEFQTRVMSNPKLEDRKLLAENLEELVSDRKSVMEKLNANDKKIVENSAYWLAEQNEKILERYSYKEVMELKEKLNTSKDILDHFEFVPKTNIVKNLVRKEKQSFFAKTVDAKLEQLLQKGYVSIIKINCTEEQAIYELLSKTYFVNDITLYGCSNATPEMQQVIQFLQDRKRVDFGEVEVQ</sequence>
<accession>R5TS59</accession>
<evidence type="ECO:0000313" key="2">
    <source>
        <dbReference type="Proteomes" id="UP000018114"/>
    </source>
</evidence>
<dbReference type="AlphaFoldDB" id="R5TS59"/>
<reference evidence="1" key="1">
    <citation type="submission" date="2012-11" db="EMBL/GenBank/DDBJ databases">
        <title>Dependencies among metagenomic species, viruses, plasmids and units of genetic variation.</title>
        <authorList>
            <person name="Nielsen H.B."/>
            <person name="Almeida M."/>
            <person name="Juncker A.S."/>
            <person name="Rasmussen S."/>
            <person name="Li J."/>
            <person name="Sunagawa S."/>
            <person name="Plichta D."/>
            <person name="Gautier L."/>
            <person name="Le Chatelier E."/>
            <person name="Peletier E."/>
            <person name="Bonde I."/>
            <person name="Nielsen T."/>
            <person name="Manichanh C."/>
            <person name="Arumugam M."/>
            <person name="Batto J."/>
            <person name="Santos M.B.Q.D."/>
            <person name="Blom N."/>
            <person name="Borruel N."/>
            <person name="Burgdorf K.S."/>
            <person name="Boumezbeur F."/>
            <person name="Casellas F."/>
            <person name="Dore J."/>
            <person name="Guarner F."/>
            <person name="Hansen T."/>
            <person name="Hildebrand F."/>
            <person name="Kaas R.S."/>
            <person name="Kennedy S."/>
            <person name="Kristiansen K."/>
            <person name="Kultima J.R."/>
            <person name="Leonard P."/>
            <person name="Levenez F."/>
            <person name="Lund O."/>
            <person name="Moumen B."/>
            <person name="Le Paslier D."/>
            <person name="Pons N."/>
            <person name="Pedersen O."/>
            <person name="Prifti E."/>
            <person name="Qin J."/>
            <person name="Raes J."/>
            <person name="Tap J."/>
            <person name="Tims S."/>
            <person name="Ussery D.W."/>
            <person name="Yamada T."/>
            <person name="MetaHit consortium"/>
            <person name="Renault P."/>
            <person name="Sicheritz-Ponten T."/>
            <person name="Bork P."/>
            <person name="Wang J."/>
            <person name="Brunak S."/>
            <person name="Ehrlich S.D."/>
        </authorList>
    </citation>
    <scope>NUCLEOTIDE SEQUENCE [LARGE SCALE GENOMIC DNA]</scope>
</reference>
<evidence type="ECO:0000313" key="1">
    <source>
        <dbReference type="EMBL" id="CCZ68555.1"/>
    </source>
</evidence>
<protein>
    <submittedName>
        <fullName evidence="1">Uncharacterized protein</fullName>
    </submittedName>
</protein>
<gene>
    <name evidence="1" type="ORF">BN481_01348</name>
</gene>
<name>R5TS59_MEDGN</name>
<dbReference type="EMBL" id="CBAL010000146">
    <property type="protein sequence ID" value="CCZ68555.1"/>
    <property type="molecule type" value="Genomic_DNA"/>
</dbReference>
<dbReference type="Proteomes" id="UP000018114">
    <property type="component" value="Unassembled WGS sequence"/>
</dbReference>
<comment type="caution">
    <text evidence="1">The sequence shown here is derived from an EMBL/GenBank/DDBJ whole genome shotgun (WGS) entry which is preliminary data.</text>
</comment>
<proteinExistence type="predicted"/>